<keyword evidence="10" id="KW-0675">Receptor</keyword>
<evidence type="ECO:0000256" key="15">
    <source>
        <dbReference type="RuleBase" id="RU003431"/>
    </source>
</evidence>
<keyword evidence="8 17" id="KW-1133">Transmembrane helix</keyword>
<feature type="domain" description="Guanylate cyclase" evidence="19">
    <location>
        <begin position="1058"/>
        <end position="1188"/>
    </location>
</feature>
<feature type="domain" description="Protein kinase" evidence="18">
    <location>
        <begin position="712"/>
        <end position="1000"/>
    </location>
</feature>
<dbReference type="GO" id="GO:0004016">
    <property type="term" value="F:adenylate cyclase activity"/>
    <property type="evidence" value="ECO:0007669"/>
    <property type="project" value="TreeGrafter"/>
</dbReference>
<feature type="transmembrane region" description="Helical" evidence="17">
    <location>
        <begin position="123"/>
        <end position="145"/>
    </location>
</feature>
<dbReference type="Gene3D" id="3.30.70.1230">
    <property type="entry name" value="Nucleotide cyclase"/>
    <property type="match status" value="1"/>
</dbReference>
<dbReference type="Pfam" id="PF00211">
    <property type="entry name" value="Guanylate_cyc"/>
    <property type="match status" value="1"/>
</dbReference>
<dbReference type="PROSITE" id="PS50011">
    <property type="entry name" value="PROTEIN_KINASE_DOM"/>
    <property type="match status" value="1"/>
</dbReference>
<evidence type="ECO:0000256" key="13">
    <source>
        <dbReference type="ARBA" id="ARBA00023293"/>
    </source>
</evidence>
<gene>
    <name evidence="20" type="ORF">CBOVIS_LOCUS12524</name>
</gene>
<dbReference type="GO" id="GO:0035556">
    <property type="term" value="P:intracellular signal transduction"/>
    <property type="evidence" value="ECO:0007669"/>
    <property type="project" value="InterPro"/>
</dbReference>
<dbReference type="FunFam" id="3.30.70.1230:FF:000023">
    <property type="entry name" value="Guanylate cyclase"/>
    <property type="match status" value="1"/>
</dbReference>
<dbReference type="InterPro" id="IPR011009">
    <property type="entry name" value="Kinase-like_dom_sf"/>
</dbReference>
<evidence type="ECO:0000256" key="12">
    <source>
        <dbReference type="ARBA" id="ARBA00023239"/>
    </source>
</evidence>
<dbReference type="CDD" id="cd07302">
    <property type="entry name" value="CHD"/>
    <property type="match status" value="1"/>
</dbReference>
<evidence type="ECO:0000256" key="1">
    <source>
        <dbReference type="ARBA" id="ARBA00001436"/>
    </source>
</evidence>
<keyword evidence="11" id="KW-0325">Glycoprotein</keyword>
<evidence type="ECO:0000259" key="18">
    <source>
        <dbReference type="PROSITE" id="PS50011"/>
    </source>
</evidence>
<keyword evidence="9 17" id="KW-0472">Membrane</keyword>
<accession>A0A8S1FB78</accession>
<dbReference type="EMBL" id="CADEPM010000012">
    <property type="protein sequence ID" value="CAB3411098.1"/>
    <property type="molecule type" value="Genomic_DNA"/>
</dbReference>
<dbReference type="OrthoDB" id="4062651at2759"/>
<dbReference type="InterPro" id="IPR001054">
    <property type="entry name" value="A/G_cyclase"/>
</dbReference>
<dbReference type="PANTHER" id="PTHR11920:SF71">
    <property type="entry name" value="RECEPTOR-TYPE GUANYLATE CYCLASE GCY-19"/>
    <property type="match status" value="1"/>
</dbReference>
<dbReference type="InterPro" id="IPR029787">
    <property type="entry name" value="Nucleotide_cyclase"/>
</dbReference>
<evidence type="ECO:0000256" key="16">
    <source>
        <dbReference type="SAM" id="MobiDB-lite"/>
    </source>
</evidence>
<dbReference type="GO" id="GO:0004672">
    <property type="term" value="F:protein kinase activity"/>
    <property type="evidence" value="ECO:0007669"/>
    <property type="project" value="InterPro"/>
</dbReference>
<sequence length="1346" mass="151294">MVAVQRTTIEAVSAVRPLKIISLLCLLIAIGLSIVSLCSTSWLKSGSFRTGLFKECTSSNEPTHAPPFSGAPAPGKCHKPSRNSGFLTAAAVLLLVALFATALAVIFNVIGLSKSDIRGKYRWYRIATMISAFSVLLELVALIMFPVAFYVKMDEYGSRRNWEVDWSYGIAWGATLFTLGASIMLICDKEHEEINVGIAAAENQEPDVIGWPQSGGAVNLAIRRLREEGYIEDFDFEFTVKYTECDRALAAEIGIEFFRDEKMDVVVSAPCADPLDVIGSMSTYYKIPSLAWGMVTSSRFADGLRYPYLSNIMPSSLSLGYTVAKFLEMMEWSRVALYYDESDTDYTKNIIEDVESALNDYSYTFNVILKQPLPSIKNIDETEYTRALTRAKSRARIIISSISTSTARRVYLRKIHELGMDNSEYVHLMISVRSIGFGKQKRGKTKCELNCLSTGLSPFWEADDNENDGLNDELRNSATRVLVFDLSTDVMDTSYLEEFSATVTTEVTKPPINCTTDACVKALNYQPSTFCRSLHDLIYMYGMALTALYRTEPDAIQDPLKIITAMQGTFQGLTGEVTINLNNTRVPKFMLYALNKNYDQSSFMNLTYNGGAASASAAYTDESQLWFWYGGKRPLAVPICGFHGNLCPQTFVAQYGALVFSISGVLAACLIFLICLFFFTMRQRKLEQDRINSEWQIPHAKLQKPPKKDKEKQSKRSLQSGPSTITENSKFTFDSEFSNYTVYYLDKEPVLATKHPATTLVKSDYDQFVKMRKLYHDNVNKFIGLSIDGPDYVAIWKMCMRGSLQDIILQGNFSMDPFFMFCIVRDIAEGLKYLHQSFLHSHANLRSATCLVNESWQVKLTDYGLGFLMEESKPSKKRQLWMAPEVLRGGLLQQQIEKPADIYSFAIIASEILTRKPAWNIQERKESVDELIYLIKKGGHSPIRPELDLDGVEVSNSLLLLVADCWNEEPADRPTADQICAILKGMMPSKNTNLMDHVFNMLEEYTTTLELEVDERTKELSAEKKKADVLLGRMLPKQVADRLKAGQTVEPEGFDSVTVFFSDVVKFTQLAAKCSPFQVVNLLNDLYSNFDSIIEEHGVYKVESIGDGYLCVSGLPIRNGFAHIKQIVEMSLAFMNYVSTFKIAHLPREKVELRIGLNSGPCVAGVVGLSMPRYCLFGDTVNTASRMESNGRPSHIHCSATAHNLLVTHYPNQYETQSRGDVIIKGKGVMETFWVHGRTGAYVPEEREKILKTPPMVEVGENFKVAQLKCAVKYKAHAMLPGSPQHWWSPEELADTFKIKTEVRNRKFAPESPSSSKRSVSPIVEAMEEKSDALYRQFRRKETLAV</sequence>
<dbReference type="SMART" id="SM00044">
    <property type="entry name" value="CYCc"/>
    <property type="match status" value="1"/>
</dbReference>
<dbReference type="Gene3D" id="1.10.510.10">
    <property type="entry name" value="Transferase(Phosphotransferase) domain 1"/>
    <property type="match status" value="1"/>
</dbReference>
<comment type="similarity">
    <text evidence="14">Belongs to the adenylyl cyclase class-4/guanylyl cyclase family.</text>
</comment>
<dbReference type="GO" id="GO:0005524">
    <property type="term" value="F:ATP binding"/>
    <property type="evidence" value="ECO:0007669"/>
    <property type="project" value="InterPro"/>
</dbReference>
<keyword evidence="12 14" id="KW-0456">Lyase</keyword>
<dbReference type="GO" id="GO:0001653">
    <property type="term" value="F:peptide receptor activity"/>
    <property type="evidence" value="ECO:0007669"/>
    <property type="project" value="TreeGrafter"/>
</dbReference>
<keyword evidence="5 17" id="KW-0812">Transmembrane</keyword>
<dbReference type="PROSITE" id="PS50125">
    <property type="entry name" value="GUANYLATE_CYCLASE_2"/>
    <property type="match status" value="1"/>
</dbReference>
<dbReference type="Proteomes" id="UP000494206">
    <property type="component" value="Unassembled WGS sequence"/>
</dbReference>
<dbReference type="Pfam" id="PF07714">
    <property type="entry name" value="PK_Tyr_Ser-Thr"/>
    <property type="match status" value="1"/>
</dbReference>
<evidence type="ECO:0000256" key="14">
    <source>
        <dbReference type="RuleBase" id="RU000405"/>
    </source>
</evidence>
<evidence type="ECO:0000313" key="20">
    <source>
        <dbReference type="EMBL" id="CAB3411098.1"/>
    </source>
</evidence>
<dbReference type="Pfam" id="PF01094">
    <property type="entry name" value="ANF_receptor"/>
    <property type="match status" value="1"/>
</dbReference>
<protein>
    <recommendedName>
        <fullName evidence="4 15">Guanylate cyclase</fullName>
        <ecNumber evidence="4 15">4.6.1.2</ecNumber>
    </recommendedName>
</protein>
<dbReference type="Gene3D" id="1.20.140.150">
    <property type="match status" value="1"/>
</dbReference>
<dbReference type="GO" id="GO:0004383">
    <property type="term" value="F:guanylate cyclase activity"/>
    <property type="evidence" value="ECO:0007669"/>
    <property type="project" value="UniProtKB-EC"/>
</dbReference>
<reference evidence="20 21" key="1">
    <citation type="submission" date="2020-04" db="EMBL/GenBank/DDBJ databases">
        <authorList>
            <person name="Laetsch R D."/>
            <person name="Stevens L."/>
            <person name="Kumar S."/>
            <person name="Blaxter L. M."/>
        </authorList>
    </citation>
    <scope>NUCLEOTIDE SEQUENCE [LARGE SCALE GENOMIC DNA]</scope>
</reference>
<feature type="transmembrane region" description="Helical" evidence="17">
    <location>
        <begin position="86"/>
        <end position="111"/>
    </location>
</feature>
<evidence type="ECO:0000259" key="19">
    <source>
        <dbReference type="PROSITE" id="PS50125"/>
    </source>
</evidence>
<dbReference type="InterPro" id="IPR000719">
    <property type="entry name" value="Prot_kinase_dom"/>
</dbReference>
<evidence type="ECO:0000256" key="17">
    <source>
        <dbReference type="SAM" id="Phobius"/>
    </source>
</evidence>
<proteinExistence type="inferred from homology"/>
<keyword evidence="7" id="KW-0547">Nucleotide-binding</keyword>
<name>A0A8S1FB78_9PELO</name>
<keyword evidence="21" id="KW-1185">Reference proteome</keyword>
<evidence type="ECO:0000256" key="7">
    <source>
        <dbReference type="ARBA" id="ARBA00022741"/>
    </source>
</evidence>
<keyword evidence="13 15" id="KW-0141">cGMP biosynthesis</keyword>
<dbReference type="InterPro" id="IPR001828">
    <property type="entry name" value="ANF_lig-bd_rcpt"/>
</dbReference>
<evidence type="ECO:0000256" key="5">
    <source>
        <dbReference type="ARBA" id="ARBA00022692"/>
    </source>
</evidence>
<dbReference type="Gene3D" id="3.40.50.2300">
    <property type="match status" value="2"/>
</dbReference>
<evidence type="ECO:0000256" key="3">
    <source>
        <dbReference type="ARBA" id="ARBA00004479"/>
    </source>
</evidence>
<organism evidence="20 21">
    <name type="scientific">Caenorhabditis bovis</name>
    <dbReference type="NCBI Taxonomy" id="2654633"/>
    <lineage>
        <taxon>Eukaryota</taxon>
        <taxon>Metazoa</taxon>
        <taxon>Ecdysozoa</taxon>
        <taxon>Nematoda</taxon>
        <taxon>Chromadorea</taxon>
        <taxon>Rhabditida</taxon>
        <taxon>Rhabditina</taxon>
        <taxon>Rhabditomorpha</taxon>
        <taxon>Rhabditoidea</taxon>
        <taxon>Rhabditidae</taxon>
        <taxon>Peloderinae</taxon>
        <taxon>Caenorhabditis</taxon>
    </lineage>
</organism>
<evidence type="ECO:0000256" key="6">
    <source>
        <dbReference type="ARBA" id="ARBA00022729"/>
    </source>
</evidence>
<dbReference type="PROSITE" id="PS00452">
    <property type="entry name" value="GUANYLATE_CYCLASE_1"/>
    <property type="match status" value="1"/>
</dbReference>
<dbReference type="InterPro" id="IPR028082">
    <property type="entry name" value="Peripla_BP_I"/>
</dbReference>
<feature type="region of interest" description="Disordered" evidence="16">
    <location>
        <begin position="701"/>
        <end position="723"/>
    </location>
</feature>
<evidence type="ECO:0000256" key="2">
    <source>
        <dbReference type="ARBA" id="ARBA00004141"/>
    </source>
</evidence>
<evidence type="ECO:0000256" key="11">
    <source>
        <dbReference type="ARBA" id="ARBA00023180"/>
    </source>
</evidence>
<dbReference type="InterPro" id="IPR001245">
    <property type="entry name" value="Ser-Thr/Tyr_kinase_cat_dom"/>
</dbReference>
<dbReference type="GO" id="GO:0006935">
    <property type="term" value="P:chemotaxis"/>
    <property type="evidence" value="ECO:0007669"/>
    <property type="project" value="UniProtKB-ARBA"/>
</dbReference>
<comment type="subcellular location">
    <subcellularLocation>
        <location evidence="2">Membrane</location>
        <topology evidence="2">Multi-pass membrane protein</topology>
    </subcellularLocation>
    <subcellularLocation>
        <location evidence="3">Membrane</location>
        <topology evidence="3">Single-pass type I membrane protein</topology>
    </subcellularLocation>
</comment>
<comment type="catalytic activity">
    <reaction evidence="1 15">
        <text>GTP = 3',5'-cyclic GMP + diphosphate</text>
        <dbReference type="Rhea" id="RHEA:13665"/>
        <dbReference type="ChEBI" id="CHEBI:33019"/>
        <dbReference type="ChEBI" id="CHEBI:37565"/>
        <dbReference type="ChEBI" id="CHEBI:57746"/>
        <dbReference type="EC" id="4.6.1.2"/>
    </reaction>
</comment>
<dbReference type="SUPFAM" id="SSF55073">
    <property type="entry name" value="Nucleotide cyclase"/>
    <property type="match status" value="1"/>
</dbReference>
<evidence type="ECO:0000313" key="21">
    <source>
        <dbReference type="Proteomes" id="UP000494206"/>
    </source>
</evidence>
<feature type="transmembrane region" description="Helical" evidence="17">
    <location>
        <begin position="655"/>
        <end position="680"/>
    </location>
</feature>
<dbReference type="GO" id="GO:0007635">
    <property type="term" value="P:chemosensory behavior"/>
    <property type="evidence" value="ECO:0007669"/>
    <property type="project" value="UniProtKB-ARBA"/>
</dbReference>
<dbReference type="GO" id="GO:0005886">
    <property type="term" value="C:plasma membrane"/>
    <property type="evidence" value="ECO:0007669"/>
    <property type="project" value="TreeGrafter"/>
</dbReference>
<dbReference type="InterPro" id="IPR018297">
    <property type="entry name" value="A/G_cyclase_CS"/>
</dbReference>
<dbReference type="InterPro" id="IPR050401">
    <property type="entry name" value="Cyclic_nucleotide_synthase"/>
</dbReference>
<evidence type="ECO:0000256" key="8">
    <source>
        <dbReference type="ARBA" id="ARBA00022989"/>
    </source>
</evidence>
<dbReference type="InterPro" id="IPR004031">
    <property type="entry name" value="PMP22/EMP/MP20/Claudin"/>
</dbReference>
<feature type="transmembrane region" description="Helical" evidence="17">
    <location>
        <begin position="166"/>
        <end position="186"/>
    </location>
</feature>
<dbReference type="SUPFAM" id="SSF53822">
    <property type="entry name" value="Periplasmic binding protein-like I"/>
    <property type="match status" value="1"/>
</dbReference>
<evidence type="ECO:0000256" key="4">
    <source>
        <dbReference type="ARBA" id="ARBA00012202"/>
    </source>
</evidence>
<dbReference type="SUPFAM" id="SSF56112">
    <property type="entry name" value="Protein kinase-like (PK-like)"/>
    <property type="match status" value="1"/>
</dbReference>
<comment type="caution">
    <text evidence="20">The sequence shown here is derived from an EMBL/GenBank/DDBJ whole genome shotgun (WGS) entry which is preliminary data.</text>
</comment>
<dbReference type="EC" id="4.6.1.2" evidence="4 15"/>
<dbReference type="CDD" id="cd06352">
    <property type="entry name" value="PBP1_NPR_GC-like"/>
    <property type="match status" value="1"/>
</dbReference>
<dbReference type="Pfam" id="PF00822">
    <property type="entry name" value="PMP22_Claudin"/>
    <property type="match status" value="1"/>
</dbReference>
<evidence type="ECO:0000256" key="9">
    <source>
        <dbReference type="ARBA" id="ARBA00023136"/>
    </source>
</evidence>
<dbReference type="GO" id="GO:0007168">
    <property type="term" value="P:receptor guanylyl cyclase signaling pathway"/>
    <property type="evidence" value="ECO:0007669"/>
    <property type="project" value="TreeGrafter"/>
</dbReference>
<feature type="transmembrane region" description="Helical" evidence="17">
    <location>
        <begin position="20"/>
        <end position="43"/>
    </location>
</feature>
<evidence type="ECO:0000256" key="10">
    <source>
        <dbReference type="ARBA" id="ARBA00023170"/>
    </source>
</evidence>
<dbReference type="PANTHER" id="PTHR11920">
    <property type="entry name" value="GUANYLYL CYCLASE"/>
    <property type="match status" value="1"/>
</dbReference>
<keyword evidence="6" id="KW-0732">Signal</keyword>
<dbReference type="FunFam" id="1.20.140.150:FF:000028">
    <property type="entry name" value="Uncharacterized protein, isoform A"/>
    <property type="match status" value="1"/>
</dbReference>